<feature type="region of interest" description="Disordered" evidence="1">
    <location>
        <begin position="1"/>
        <end position="53"/>
    </location>
</feature>
<reference evidence="2" key="2">
    <citation type="journal article" date="2023" name="IMA Fungus">
        <title>Comparative genomic study of the Penicillium genus elucidates a diverse pangenome and 15 lateral gene transfer events.</title>
        <authorList>
            <person name="Petersen C."/>
            <person name="Sorensen T."/>
            <person name="Nielsen M.R."/>
            <person name="Sondergaard T.E."/>
            <person name="Sorensen J.L."/>
            <person name="Fitzpatrick D.A."/>
            <person name="Frisvad J.C."/>
            <person name="Nielsen K.L."/>
        </authorList>
    </citation>
    <scope>NUCLEOTIDE SEQUENCE</scope>
    <source>
        <strain evidence="2">IBT 29864</strain>
    </source>
</reference>
<evidence type="ECO:0000313" key="3">
    <source>
        <dbReference type="Proteomes" id="UP001147782"/>
    </source>
</evidence>
<dbReference type="RefSeq" id="XP_056553501.1">
    <property type="nucleotide sequence ID" value="XM_056701438.1"/>
</dbReference>
<accession>A0A9W9S0E6</accession>
<dbReference type="AlphaFoldDB" id="A0A9W9S0E6"/>
<dbReference type="SUPFAM" id="SSF54695">
    <property type="entry name" value="POZ domain"/>
    <property type="match status" value="1"/>
</dbReference>
<dbReference type="Proteomes" id="UP001147782">
    <property type="component" value="Unassembled WGS sequence"/>
</dbReference>
<dbReference type="InterPro" id="IPR011333">
    <property type="entry name" value="SKP1/BTB/POZ_sf"/>
</dbReference>
<sequence>MDDTPKVEVSGTDRSDLQNAANNTSNEVEMTGTQETPAPQTEQTENTEQTSKAGDDIILLDATTEAEPPTPAKKSAGFKFLDFLTSPIVEIVIGEGDKKTSMTAHQTLLLDSPFLSEFMNKFESSGPRRIELPNEDVDAFSCFLQFEYTRDYTVTQPETPSASEEPEGATDKTGEELLRHARIYTLAEKLGLPQLKSLAHTKIHRVNGTPRGELSYARYVYTHTSPDDTTIRRPVASYWASRGHLLRHEVQGDWDSMCLEVPEFTTDVLKILMDRKEKSGPAEAESTPRGRKRLRASEK</sequence>
<dbReference type="EMBL" id="JAPZBS010000007">
    <property type="protein sequence ID" value="KAJ5368759.1"/>
    <property type="molecule type" value="Genomic_DNA"/>
</dbReference>
<evidence type="ECO:0008006" key="4">
    <source>
        <dbReference type="Google" id="ProtNLM"/>
    </source>
</evidence>
<protein>
    <recommendedName>
        <fullName evidence="4">BTB domain-containing protein</fullName>
    </recommendedName>
</protein>
<evidence type="ECO:0000313" key="2">
    <source>
        <dbReference type="EMBL" id="KAJ5368759.1"/>
    </source>
</evidence>
<dbReference type="CDD" id="cd18186">
    <property type="entry name" value="BTB_POZ_ZBTB_KLHL-like"/>
    <property type="match status" value="1"/>
</dbReference>
<keyword evidence="3" id="KW-1185">Reference proteome</keyword>
<dbReference type="PANTHER" id="PTHR47843:SF3">
    <property type="entry name" value="BTB DOMAIN-CONTAINING PROTEIN"/>
    <property type="match status" value="1"/>
</dbReference>
<dbReference type="Gene3D" id="3.30.710.10">
    <property type="entry name" value="Potassium Channel Kv1.1, Chain A"/>
    <property type="match status" value="1"/>
</dbReference>
<comment type="caution">
    <text evidence="2">The sequence shown here is derived from an EMBL/GenBank/DDBJ whole genome shotgun (WGS) entry which is preliminary data.</text>
</comment>
<evidence type="ECO:0000256" key="1">
    <source>
        <dbReference type="SAM" id="MobiDB-lite"/>
    </source>
</evidence>
<organism evidence="2 3">
    <name type="scientific">Penicillium cataractarum</name>
    <dbReference type="NCBI Taxonomy" id="2100454"/>
    <lineage>
        <taxon>Eukaryota</taxon>
        <taxon>Fungi</taxon>
        <taxon>Dikarya</taxon>
        <taxon>Ascomycota</taxon>
        <taxon>Pezizomycotina</taxon>
        <taxon>Eurotiomycetes</taxon>
        <taxon>Eurotiomycetidae</taxon>
        <taxon>Eurotiales</taxon>
        <taxon>Aspergillaceae</taxon>
        <taxon>Penicillium</taxon>
    </lineage>
</organism>
<name>A0A9W9S0E6_9EURO</name>
<feature type="compositionally biased region" description="Basic residues" evidence="1">
    <location>
        <begin position="289"/>
        <end position="299"/>
    </location>
</feature>
<dbReference type="PANTHER" id="PTHR47843">
    <property type="entry name" value="BTB DOMAIN-CONTAINING PROTEIN-RELATED"/>
    <property type="match status" value="1"/>
</dbReference>
<proteinExistence type="predicted"/>
<gene>
    <name evidence="2" type="ORF">N7496_008519</name>
</gene>
<dbReference type="OrthoDB" id="3926209at2759"/>
<feature type="compositionally biased region" description="Low complexity" evidence="1">
    <location>
        <begin position="31"/>
        <end position="50"/>
    </location>
</feature>
<feature type="region of interest" description="Disordered" evidence="1">
    <location>
        <begin position="275"/>
        <end position="299"/>
    </location>
</feature>
<feature type="compositionally biased region" description="Polar residues" evidence="1">
    <location>
        <begin position="17"/>
        <end position="28"/>
    </location>
</feature>
<feature type="compositionally biased region" description="Basic and acidic residues" evidence="1">
    <location>
        <begin position="1"/>
        <end position="16"/>
    </location>
</feature>
<reference evidence="2" key="1">
    <citation type="submission" date="2022-11" db="EMBL/GenBank/DDBJ databases">
        <authorList>
            <person name="Petersen C."/>
        </authorList>
    </citation>
    <scope>NUCLEOTIDE SEQUENCE</scope>
    <source>
        <strain evidence="2">IBT 29864</strain>
    </source>
</reference>
<dbReference type="GeneID" id="81440617"/>